<keyword evidence="3" id="KW-1185">Reference proteome</keyword>
<organism evidence="2 3">
    <name type="scientific">Glossina pallidipes</name>
    <name type="common">Tsetse fly</name>
    <dbReference type="NCBI Taxonomy" id="7398"/>
    <lineage>
        <taxon>Eukaryota</taxon>
        <taxon>Metazoa</taxon>
        <taxon>Ecdysozoa</taxon>
        <taxon>Arthropoda</taxon>
        <taxon>Hexapoda</taxon>
        <taxon>Insecta</taxon>
        <taxon>Pterygota</taxon>
        <taxon>Neoptera</taxon>
        <taxon>Endopterygota</taxon>
        <taxon>Diptera</taxon>
        <taxon>Brachycera</taxon>
        <taxon>Muscomorpha</taxon>
        <taxon>Hippoboscoidea</taxon>
        <taxon>Glossinidae</taxon>
        <taxon>Glossina</taxon>
    </lineage>
</organism>
<keyword evidence="1" id="KW-0472">Membrane</keyword>
<sequence length="122" mass="13790">MSLNTFTILGIWIYIQVLIKVVVGKSFSTHTTTTTTTTTTVADINVKLENYDERSADSNIKTDSKLKILDQFTHYLKSIAKTGFISGVTAPYTARIVPFLWRRQLSLIKLTREVSGHLGQFY</sequence>
<dbReference type="Proteomes" id="UP000092445">
    <property type="component" value="Unassembled WGS sequence"/>
</dbReference>
<feature type="transmembrane region" description="Helical" evidence="1">
    <location>
        <begin position="6"/>
        <end position="23"/>
    </location>
</feature>
<protein>
    <submittedName>
        <fullName evidence="2">Uncharacterized protein</fullName>
    </submittedName>
</protein>
<reference evidence="3" key="1">
    <citation type="submission" date="2014-03" db="EMBL/GenBank/DDBJ databases">
        <authorList>
            <person name="Aksoy S."/>
            <person name="Warren W."/>
            <person name="Wilson R.K."/>
        </authorList>
    </citation>
    <scope>NUCLEOTIDE SEQUENCE [LARGE SCALE GENOMIC DNA]</scope>
    <source>
        <strain evidence="3">IAEA</strain>
    </source>
</reference>
<evidence type="ECO:0000256" key="1">
    <source>
        <dbReference type="SAM" id="Phobius"/>
    </source>
</evidence>
<evidence type="ECO:0000313" key="2">
    <source>
        <dbReference type="EnsemblMetazoa" id="GPAI032130-PA"/>
    </source>
</evidence>
<reference evidence="2" key="2">
    <citation type="submission" date="2020-05" db="UniProtKB">
        <authorList>
            <consortium name="EnsemblMetazoa"/>
        </authorList>
    </citation>
    <scope>IDENTIFICATION</scope>
    <source>
        <strain evidence="2">IAEA</strain>
    </source>
</reference>
<proteinExistence type="predicted"/>
<dbReference type="EnsemblMetazoa" id="GPAI032130-RA">
    <property type="protein sequence ID" value="GPAI032130-PA"/>
    <property type="gene ID" value="GPAI032130"/>
</dbReference>
<name>A0A1B0A238_GLOPL</name>
<dbReference type="VEuPathDB" id="VectorBase:GPAI032130"/>
<keyword evidence="1" id="KW-1133">Transmembrane helix</keyword>
<keyword evidence="1" id="KW-0812">Transmembrane</keyword>
<evidence type="ECO:0000313" key="3">
    <source>
        <dbReference type="Proteomes" id="UP000092445"/>
    </source>
</evidence>
<dbReference type="AlphaFoldDB" id="A0A1B0A238"/>
<accession>A0A1B0A238</accession>